<feature type="region of interest" description="Disordered" evidence="1">
    <location>
        <begin position="1"/>
        <end position="22"/>
    </location>
</feature>
<evidence type="ECO:0000256" key="1">
    <source>
        <dbReference type="SAM" id="MobiDB-lite"/>
    </source>
</evidence>
<reference evidence="2 3" key="1">
    <citation type="submission" date="2019-07" db="EMBL/GenBank/DDBJ databases">
        <title>Finished genome of Venturia effusa.</title>
        <authorList>
            <person name="Young C.A."/>
            <person name="Cox M.P."/>
            <person name="Ganley A.R.D."/>
            <person name="David W.J."/>
        </authorList>
    </citation>
    <scope>NUCLEOTIDE SEQUENCE [LARGE SCALE GENOMIC DNA]</scope>
    <source>
        <strain evidence="3">albino</strain>
    </source>
</reference>
<dbReference type="EMBL" id="CP042191">
    <property type="protein sequence ID" value="QDS72036.1"/>
    <property type="molecule type" value="Genomic_DNA"/>
</dbReference>
<dbReference type="Pfam" id="PF14555">
    <property type="entry name" value="UBA_4"/>
    <property type="match status" value="1"/>
</dbReference>
<evidence type="ECO:0000313" key="2">
    <source>
        <dbReference type="EMBL" id="QDS72036.1"/>
    </source>
</evidence>
<evidence type="ECO:0000313" key="3">
    <source>
        <dbReference type="Proteomes" id="UP000316270"/>
    </source>
</evidence>
<organism evidence="2 3">
    <name type="scientific">Venturia effusa</name>
    <dbReference type="NCBI Taxonomy" id="50376"/>
    <lineage>
        <taxon>Eukaryota</taxon>
        <taxon>Fungi</taxon>
        <taxon>Dikarya</taxon>
        <taxon>Ascomycota</taxon>
        <taxon>Pezizomycotina</taxon>
        <taxon>Dothideomycetes</taxon>
        <taxon>Pleosporomycetidae</taxon>
        <taxon>Venturiales</taxon>
        <taxon>Venturiaceae</taxon>
        <taxon>Venturia</taxon>
    </lineage>
</organism>
<feature type="region of interest" description="Disordered" evidence="1">
    <location>
        <begin position="220"/>
        <end position="239"/>
    </location>
</feature>
<keyword evidence="3" id="KW-1185">Reference proteome</keyword>
<accession>A0A517L8S3</accession>
<proteinExistence type="predicted"/>
<feature type="compositionally biased region" description="Basic residues" evidence="1">
    <location>
        <begin position="1"/>
        <end position="17"/>
    </location>
</feature>
<evidence type="ECO:0008006" key="4">
    <source>
        <dbReference type="Google" id="ProtNLM"/>
    </source>
</evidence>
<gene>
    <name evidence="2" type="ORF">FKW77_002329</name>
</gene>
<protein>
    <recommendedName>
        <fullName evidence="4">UBA domain-containing protein</fullName>
    </recommendedName>
</protein>
<dbReference type="OrthoDB" id="10466168at2759"/>
<dbReference type="Proteomes" id="UP000316270">
    <property type="component" value="Chromosome 7"/>
</dbReference>
<dbReference type="AlphaFoldDB" id="A0A517L8S3"/>
<sequence>MAKKGKKKKNQQQRNKPRPLGAAQFLKITHKSKGSQVFDLLKANAKGKDEPYYQTHYKEAIRRCKDYWKNHNYDDPHDRAEWQKYNKSLVEDKWPEVWEPTREAQIRDTEIFWSGMTRDAVLAPHNTPRWQAENRNRTARGLPPIDRDRVRPWSEIPMYLPYDPDVPEYQLDRTQSANTRYNDRPVRYAMTYVAGTNFILTPDVDARPWLVEAQYNNSNKENNAAGKKRTSSATPGHLNTNGEDIVQADAPMNPCKSIVASIFGLGGTENVRPTGSLAKVTDEKIEELLGIVGPIPRKHARMYLEANSSNIQEAVEMFYMDEDLSEEERITSC</sequence>
<name>A0A517L8S3_9PEZI</name>